<dbReference type="PROSITE" id="PS51257">
    <property type="entry name" value="PROKAR_LIPOPROTEIN"/>
    <property type="match status" value="1"/>
</dbReference>
<sequence length="286" mass="31015">MNLRTPLYLLMLAMACSFFTACEDEDPSEDLFSDQIDTSGDDPEGSDPDSEEASNDDSSEEESNSDEGNSNDGSSGESGNSGSDSCTPSNYIFEEEGGVILGELEDSSFSGSWQKQGSGSSAYLRWTGSQYFGDPGNGVVRFKIRITNPGSYRFSWRSSVTIGNNGTEHNDTWLRFPDASDFYATKNNSTIYPKGTGKSPNPNGASADGWFKVYRTGNNTDFKWEAYTSDHDGHIIHADFDSPGIYTMEISARSTGHGVDKFALVRTDLNFNDALGGAMSEITCGD</sequence>
<feature type="chain" id="PRO_5011682328" evidence="2">
    <location>
        <begin position="22"/>
        <end position="286"/>
    </location>
</feature>
<keyword evidence="4" id="KW-1185">Reference proteome</keyword>
<dbReference type="Proteomes" id="UP000199534">
    <property type="component" value="Unassembled WGS sequence"/>
</dbReference>
<feature type="compositionally biased region" description="Low complexity" evidence="1">
    <location>
        <begin position="66"/>
        <end position="85"/>
    </location>
</feature>
<evidence type="ECO:0000313" key="3">
    <source>
        <dbReference type="EMBL" id="SFR36903.1"/>
    </source>
</evidence>
<keyword evidence="2" id="KW-0732">Signal</keyword>
<dbReference type="STRING" id="400055.SAMN04490243_1201"/>
<protein>
    <submittedName>
        <fullName evidence="3">Uncharacterized protein</fullName>
    </submittedName>
</protein>
<accession>A0A1I6G3W4</accession>
<evidence type="ECO:0000256" key="2">
    <source>
        <dbReference type="SAM" id="SignalP"/>
    </source>
</evidence>
<proteinExistence type="predicted"/>
<reference evidence="3 4" key="1">
    <citation type="submission" date="2016-10" db="EMBL/GenBank/DDBJ databases">
        <authorList>
            <person name="de Groot N.N."/>
        </authorList>
    </citation>
    <scope>NUCLEOTIDE SEQUENCE [LARGE SCALE GENOMIC DNA]</scope>
    <source>
        <strain evidence="3 4">DSM 21019</strain>
    </source>
</reference>
<name>A0A1I6G3W4_9FLAO</name>
<feature type="region of interest" description="Disordered" evidence="1">
    <location>
        <begin position="25"/>
        <end position="89"/>
    </location>
</feature>
<dbReference type="AlphaFoldDB" id="A0A1I6G3W4"/>
<feature type="signal peptide" evidence="2">
    <location>
        <begin position="1"/>
        <end position="21"/>
    </location>
</feature>
<organism evidence="3 4">
    <name type="scientific">Robiginitalea myxolifaciens</name>
    <dbReference type="NCBI Taxonomy" id="400055"/>
    <lineage>
        <taxon>Bacteria</taxon>
        <taxon>Pseudomonadati</taxon>
        <taxon>Bacteroidota</taxon>
        <taxon>Flavobacteriia</taxon>
        <taxon>Flavobacteriales</taxon>
        <taxon>Flavobacteriaceae</taxon>
        <taxon>Robiginitalea</taxon>
    </lineage>
</organism>
<gene>
    <name evidence="3" type="ORF">SAMN04490243_1201</name>
</gene>
<feature type="compositionally biased region" description="Acidic residues" evidence="1">
    <location>
        <begin position="39"/>
        <end position="65"/>
    </location>
</feature>
<evidence type="ECO:0000313" key="4">
    <source>
        <dbReference type="Proteomes" id="UP000199534"/>
    </source>
</evidence>
<evidence type="ECO:0000256" key="1">
    <source>
        <dbReference type="SAM" id="MobiDB-lite"/>
    </source>
</evidence>
<dbReference type="EMBL" id="FOYQ01000001">
    <property type="protein sequence ID" value="SFR36903.1"/>
    <property type="molecule type" value="Genomic_DNA"/>
</dbReference>